<dbReference type="CDD" id="cd03482">
    <property type="entry name" value="MutL_Trans_MutL"/>
    <property type="match status" value="1"/>
</dbReference>
<gene>
    <name evidence="5 8" type="primary">mutL</name>
    <name evidence="8" type="ORF">ABHF33_12995</name>
</gene>
<dbReference type="SUPFAM" id="SSF55874">
    <property type="entry name" value="ATPase domain of HSP90 chaperone/DNA topoisomerase II/histidine kinase"/>
    <property type="match status" value="1"/>
</dbReference>
<dbReference type="InterPro" id="IPR042120">
    <property type="entry name" value="MutL_C_dimsub"/>
</dbReference>
<evidence type="ECO:0000256" key="4">
    <source>
        <dbReference type="ARBA" id="ARBA00023204"/>
    </source>
</evidence>
<dbReference type="GO" id="GO:0032300">
    <property type="term" value="C:mismatch repair complex"/>
    <property type="evidence" value="ECO:0007669"/>
    <property type="project" value="InterPro"/>
</dbReference>
<dbReference type="AlphaFoldDB" id="A0AAU7F765"/>
<name>A0AAU7F765_9NEIS</name>
<dbReference type="EMBL" id="CP157355">
    <property type="protein sequence ID" value="XBL99975.1"/>
    <property type="molecule type" value="Genomic_DNA"/>
</dbReference>
<feature type="domain" description="MutL C-terminal dimerisation" evidence="6">
    <location>
        <begin position="483"/>
        <end position="626"/>
    </location>
</feature>
<dbReference type="GO" id="GO:0030983">
    <property type="term" value="F:mismatched DNA binding"/>
    <property type="evidence" value="ECO:0007669"/>
    <property type="project" value="InterPro"/>
</dbReference>
<keyword evidence="3 5" id="KW-0227">DNA damage</keyword>
<dbReference type="SUPFAM" id="SSF118116">
    <property type="entry name" value="DNA mismatch repair protein MutL"/>
    <property type="match status" value="1"/>
</dbReference>
<evidence type="ECO:0000256" key="1">
    <source>
        <dbReference type="ARBA" id="ARBA00006082"/>
    </source>
</evidence>
<dbReference type="InterPro" id="IPR036890">
    <property type="entry name" value="HATPase_C_sf"/>
</dbReference>
<evidence type="ECO:0000313" key="8">
    <source>
        <dbReference type="EMBL" id="XBL99975.1"/>
    </source>
</evidence>
<dbReference type="KEGG" id="cmav:ABHF33_12995"/>
<dbReference type="Pfam" id="PF13589">
    <property type="entry name" value="HATPase_c_3"/>
    <property type="match status" value="1"/>
</dbReference>
<dbReference type="CDD" id="cd16926">
    <property type="entry name" value="HATPase_MutL-MLH-PMS-like"/>
    <property type="match status" value="1"/>
</dbReference>
<dbReference type="Gene3D" id="3.30.1370.100">
    <property type="entry name" value="MutL, C-terminal domain, regulatory subdomain"/>
    <property type="match status" value="1"/>
</dbReference>
<proteinExistence type="inferred from homology"/>
<dbReference type="InterPro" id="IPR042121">
    <property type="entry name" value="MutL_C_regsub"/>
</dbReference>
<dbReference type="Gene3D" id="3.30.230.10">
    <property type="match status" value="1"/>
</dbReference>
<dbReference type="PROSITE" id="PS00058">
    <property type="entry name" value="DNA_MISMATCH_REPAIR_1"/>
    <property type="match status" value="1"/>
</dbReference>
<dbReference type="GO" id="GO:0140664">
    <property type="term" value="F:ATP-dependent DNA damage sensor activity"/>
    <property type="evidence" value="ECO:0007669"/>
    <property type="project" value="InterPro"/>
</dbReference>
<dbReference type="SUPFAM" id="SSF54211">
    <property type="entry name" value="Ribosomal protein S5 domain 2-like"/>
    <property type="match status" value="1"/>
</dbReference>
<dbReference type="PANTHER" id="PTHR10073:SF12">
    <property type="entry name" value="DNA MISMATCH REPAIR PROTEIN MLH1"/>
    <property type="match status" value="1"/>
</dbReference>
<dbReference type="GO" id="GO:0004519">
    <property type="term" value="F:endonuclease activity"/>
    <property type="evidence" value="ECO:0007669"/>
    <property type="project" value="UniProtKB-KW"/>
</dbReference>
<keyword evidence="8" id="KW-0255">Endonuclease</keyword>
<comment type="similarity">
    <text evidence="1 5">Belongs to the DNA mismatch repair MutL/HexB family.</text>
</comment>
<keyword evidence="8" id="KW-0540">Nuclease</keyword>
<dbReference type="SMART" id="SM01340">
    <property type="entry name" value="DNA_mis_repair"/>
    <property type="match status" value="1"/>
</dbReference>
<organism evidence="8">
    <name type="scientific">Chitinibacter mangrovi</name>
    <dbReference type="NCBI Taxonomy" id="3153927"/>
    <lineage>
        <taxon>Bacteria</taxon>
        <taxon>Pseudomonadati</taxon>
        <taxon>Pseudomonadota</taxon>
        <taxon>Betaproteobacteria</taxon>
        <taxon>Neisseriales</taxon>
        <taxon>Chitinibacteraceae</taxon>
        <taxon>Chitinibacter</taxon>
    </lineage>
</organism>
<dbReference type="Gene3D" id="3.30.565.10">
    <property type="entry name" value="Histidine kinase-like ATPase, C-terminal domain"/>
    <property type="match status" value="1"/>
</dbReference>
<dbReference type="GO" id="GO:0006298">
    <property type="term" value="P:mismatch repair"/>
    <property type="evidence" value="ECO:0007669"/>
    <property type="project" value="UniProtKB-UniRule"/>
</dbReference>
<dbReference type="GO" id="GO:0016887">
    <property type="term" value="F:ATP hydrolysis activity"/>
    <property type="evidence" value="ECO:0007669"/>
    <property type="project" value="InterPro"/>
</dbReference>
<dbReference type="InterPro" id="IPR002099">
    <property type="entry name" value="MutL/Mlh/PMS"/>
</dbReference>
<evidence type="ECO:0000259" key="6">
    <source>
        <dbReference type="SMART" id="SM00853"/>
    </source>
</evidence>
<dbReference type="InterPro" id="IPR014790">
    <property type="entry name" value="MutL_C"/>
</dbReference>
<accession>A0AAU7F765</accession>
<reference evidence="8" key="1">
    <citation type="submission" date="2024-05" db="EMBL/GenBank/DDBJ databases">
        <authorList>
            <person name="Yang L."/>
            <person name="Pan L."/>
        </authorList>
    </citation>
    <scope>NUCLEOTIDE SEQUENCE</scope>
    <source>
        <strain evidence="8">FCG-7</strain>
    </source>
</reference>
<protein>
    <recommendedName>
        <fullName evidence="2 5">DNA mismatch repair protein MutL</fullName>
    </recommendedName>
</protein>
<dbReference type="FunFam" id="3.30.565.10:FF:000003">
    <property type="entry name" value="DNA mismatch repair endonuclease MutL"/>
    <property type="match status" value="1"/>
</dbReference>
<keyword evidence="8" id="KW-0378">Hydrolase</keyword>
<dbReference type="RefSeq" id="WP_348944348.1">
    <property type="nucleotide sequence ID" value="NZ_CP157355.1"/>
</dbReference>
<evidence type="ECO:0000256" key="2">
    <source>
        <dbReference type="ARBA" id="ARBA00021975"/>
    </source>
</evidence>
<dbReference type="InterPro" id="IPR038973">
    <property type="entry name" value="MutL/Mlh/Pms-like"/>
</dbReference>
<dbReference type="GO" id="GO:0005524">
    <property type="term" value="F:ATP binding"/>
    <property type="evidence" value="ECO:0007669"/>
    <property type="project" value="InterPro"/>
</dbReference>
<dbReference type="NCBIfam" id="TIGR00585">
    <property type="entry name" value="mutl"/>
    <property type="match status" value="1"/>
</dbReference>
<dbReference type="Pfam" id="PF08676">
    <property type="entry name" value="MutL_C"/>
    <property type="match status" value="1"/>
</dbReference>
<feature type="domain" description="DNA mismatch repair protein S5" evidence="7">
    <location>
        <begin position="212"/>
        <end position="330"/>
    </location>
</feature>
<dbReference type="PANTHER" id="PTHR10073">
    <property type="entry name" value="DNA MISMATCH REPAIR PROTEIN MLH, PMS, MUTL"/>
    <property type="match status" value="1"/>
</dbReference>
<dbReference type="Gene3D" id="3.30.1540.20">
    <property type="entry name" value="MutL, C-terminal domain, dimerisation subdomain"/>
    <property type="match status" value="1"/>
</dbReference>
<dbReference type="InterPro" id="IPR020568">
    <property type="entry name" value="Ribosomal_Su5_D2-typ_SF"/>
</dbReference>
<dbReference type="InterPro" id="IPR014762">
    <property type="entry name" value="DNA_mismatch_repair_CS"/>
</dbReference>
<dbReference type="SMART" id="SM00853">
    <property type="entry name" value="MutL_C"/>
    <property type="match status" value="1"/>
</dbReference>
<dbReference type="NCBIfam" id="NF000949">
    <property type="entry name" value="PRK00095.1-2"/>
    <property type="match status" value="1"/>
</dbReference>
<comment type="function">
    <text evidence="5">This protein is involved in the repair of mismatches in DNA. It is required for dam-dependent methyl-directed DNA mismatch repair. May act as a 'molecular matchmaker', a protein that promotes the formation of a stable complex between two or more DNA-binding proteins in an ATP-dependent manner without itself being part of a final effector complex.</text>
</comment>
<evidence type="ECO:0000256" key="3">
    <source>
        <dbReference type="ARBA" id="ARBA00022763"/>
    </source>
</evidence>
<keyword evidence="4 5" id="KW-0234">DNA repair</keyword>
<dbReference type="InterPro" id="IPR014721">
    <property type="entry name" value="Ribsml_uS5_D2-typ_fold_subgr"/>
</dbReference>
<dbReference type="InterPro" id="IPR013507">
    <property type="entry name" value="DNA_mismatch_S5_2-like"/>
</dbReference>
<sequence length="670" mass="73009">MPRIQLLSDHLVNQIAAGEVVERPASALKELLENSIDAGSKNLQIELQAGGTKLLKVIDDGCGIAKDELELALHRHATSKIASMDDLARVGTLGFRGEGLASIASVSRLTLTSRFKDNGELSPHAWRVEADHGRLLDPEPAALAAGTTIEVHELYHQVPARKKFMKSDSTEYAHCAAMIERIALANPDVAFTVIHNGSAKNRWQAGDLNKRAAAIIGDEFVKTGIPVDEGFGSLKLYGIAGSPTLGKSSRESQFFFVNGRFVRDKVVQHALREAYRDVLHHNMHAAFCLFLELDPEGVDVNVHPTKIEVRFRESQAIYRFLITSLSKALAKTTAGASTQDTPASIDPETGEVLAPTAIPPSGELKPQDYAQLAYRHQQAMPLPMANEPFASYGTVSSEPLALYDKMYGDLRYSDSRSDHSQSGTSRNNTAQPAWMKQLEAIRPTANSSTSNDFVPTGFLPSGSAANTSLPEADDSAIPPLGFAMAQLHGVYILSQAQDGMIVVDMHAAHERVVYEKLKTALDLQAMPMQPLLIPHVFAADKLDVATVEDHAEELAGLGLEISVSSPTQLAVRAVPMLLKNSNPVELAQAMLRDIRQVGVSQVLAGRRNELLATMACHGSVRANRSLTIPEMNALLREMEVTERSGQCNHGRPTWFRLSMNDLDKLFMRGQ</sequence>
<dbReference type="Pfam" id="PF01119">
    <property type="entry name" value="DNA_mis_repair"/>
    <property type="match status" value="1"/>
</dbReference>
<dbReference type="HAMAP" id="MF_00149">
    <property type="entry name" value="DNA_mis_repair"/>
    <property type="match status" value="1"/>
</dbReference>
<dbReference type="InterPro" id="IPR037198">
    <property type="entry name" value="MutL_C_sf"/>
</dbReference>
<evidence type="ECO:0000256" key="5">
    <source>
        <dbReference type="HAMAP-Rule" id="MF_00149"/>
    </source>
</evidence>
<dbReference type="InterPro" id="IPR020667">
    <property type="entry name" value="DNA_mismatch_repair_MutL"/>
</dbReference>
<evidence type="ECO:0000259" key="7">
    <source>
        <dbReference type="SMART" id="SM01340"/>
    </source>
</evidence>